<keyword evidence="1" id="KW-0732">Signal</keyword>
<feature type="signal peptide" evidence="1">
    <location>
        <begin position="1"/>
        <end position="16"/>
    </location>
</feature>
<sequence>MCAMVLPLLMAVSVVADTYISNQTYVAPTIPPKGPPNKPPPPPWQEHVAIAVETLHRRGNEIALTNKTIEVPVGLVYRNSSVLRRVSALYLLDNTAVTCIPYLSEMPTGPHGNPFTVGHPAVLSADTPVTVGNILCTHAGQ</sequence>
<proteinExistence type="predicted"/>
<comment type="caution">
    <text evidence="2">The sequence shown here is derived from an EMBL/GenBank/DDBJ whole genome shotgun (WGS) entry which is preliminary data.</text>
</comment>
<protein>
    <submittedName>
        <fullName evidence="2">Uncharacterized protein</fullName>
    </submittedName>
</protein>
<keyword evidence="3" id="KW-1185">Reference proteome</keyword>
<dbReference type="AlphaFoldDB" id="A0AAN7URH8"/>
<dbReference type="EMBL" id="JAWHQM010000015">
    <property type="protein sequence ID" value="KAK5630356.1"/>
    <property type="molecule type" value="Genomic_DNA"/>
</dbReference>
<evidence type="ECO:0000313" key="3">
    <source>
        <dbReference type="Proteomes" id="UP001305414"/>
    </source>
</evidence>
<feature type="chain" id="PRO_5042873957" evidence="1">
    <location>
        <begin position="17"/>
        <end position="141"/>
    </location>
</feature>
<organism evidence="2 3">
    <name type="scientific">Xylaria bambusicola</name>
    <dbReference type="NCBI Taxonomy" id="326684"/>
    <lineage>
        <taxon>Eukaryota</taxon>
        <taxon>Fungi</taxon>
        <taxon>Dikarya</taxon>
        <taxon>Ascomycota</taxon>
        <taxon>Pezizomycotina</taxon>
        <taxon>Sordariomycetes</taxon>
        <taxon>Xylariomycetidae</taxon>
        <taxon>Xylariales</taxon>
        <taxon>Xylariaceae</taxon>
        <taxon>Xylaria</taxon>
    </lineage>
</organism>
<accession>A0AAN7URH8</accession>
<evidence type="ECO:0000313" key="2">
    <source>
        <dbReference type="EMBL" id="KAK5630356.1"/>
    </source>
</evidence>
<reference evidence="2 3" key="1">
    <citation type="submission" date="2023-10" db="EMBL/GenBank/DDBJ databases">
        <title>Draft genome sequence of Xylaria bambusicola isolate GMP-LS, the root and basal stem rot pathogen of sugarcane in Indonesia.</title>
        <authorList>
            <person name="Selvaraj P."/>
            <person name="Muralishankar V."/>
            <person name="Muruganantham S."/>
            <person name="Sp S."/>
            <person name="Haryani S."/>
            <person name="Lau K.J.X."/>
            <person name="Naqvi N.I."/>
        </authorList>
    </citation>
    <scope>NUCLEOTIDE SEQUENCE [LARGE SCALE GENOMIC DNA]</scope>
    <source>
        <strain evidence="2">GMP-LS</strain>
    </source>
</reference>
<name>A0AAN7URH8_9PEZI</name>
<dbReference type="Proteomes" id="UP001305414">
    <property type="component" value="Unassembled WGS sequence"/>
</dbReference>
<gene>
    <name evidence="2" type="ORF">RRF57_006071</name>
</gene>
<evidence type="ECO:0000256" key="1">
    <source>
        <dbReference type="SAM" id="SignalP"/>
    </source>
</evidence>